<comment type="caution">
    <text evidence="1">The sequence shown here is derived from an EMBL/GenBank/DDBJ whole genome shotgun (WGS) entry which is preliminary data.</text>
</comment>
<evidence type="ECO:0000313" key="1">
    <source>
        <dbReference type="EMBL" id="RVW39417.1"/>
    </source>
</evidence>
<sequence>MLLYYDNKATISIARNPIHHDRTKHVEVDRHFIKEKIEGGMLNVEYVPTRERVADILTKRLPRQNFDELTSKLRLLDIYSPT</sequence>
<gene>
    <name evidence="1" type="primary">GIP_172</name>
    <name evidence="2" type="synonym">GIP_241</name>
    <name evidence="2" type="ORF">CK203_034347</name>
    <name evidence="1" type="ORF">CK203_099517</name>
</gene>
<reference evidence="1 3" key="1">
    <citation type="journal article" date="2018" name="PLoS Genet.">
        <title>Population sequencing reveals clonal diversity and ancestral inbreeding in the grapevine cultivar Chardonnay.</title>
        <authorList>
            <person name="Roach M.J."/>
            <person name="Johnson D.L."/>
            <person name="Bohlmann J."/>
            <person name="van Vuuren H.J."/>
            <person name="Jones S.J."/>
            <person name="Pretorius I.S."/>
            <person name="Schmidt S.A."/>
            <person name="Borneman A.R."/>
        </authorList>
    </citation>
    <scope>NUCLEOTIDE SEQUENCE [LARGE SCALE GENOMIC DNA]</scope>
    <source>
        <strain evidence="3">cv. Chardonnay</strain>
        <strain evidence="1">I10V1</strain>
        <tissue evidence="1">Leaf</tissue>
    </source>
</reference>
<name>A0A438DVB2_VITVI</name>
<accession>A0A438DVB2</accession>
<proteinExistence type="predicted"/>
<protein>
    <submittedName>
        <fullName evidence="1">Copia protein</fullName>
    </submittedName>
</protein>
<organism evidence="1 3">
    <name type="scientific">Vitis vinifera</name>
    <name type="common">Grape</name>
    <dbReference type="NCBI Taxonomy" id="29760"/>
    <lineage>
        <taxon>Eukaryota</taxon>
        <taxon>Viridiplantae</taxon>
        <taxon>Streptophyta</taxon>
        <taxon>Embryophyta</taxon>
        <taxon>Tracheophyta</taxon>
        <taxon>Spermatophyta</taxon>
        <taxon>Magnoliopsida</taxon>
        <taxon>eudicotyledons</taxon>
        <taxon>Gunneridae</taxon>
        <taxon>Pentapetalae</taxon>
        <taxon>rosids</taxon>
        <taxon>Vitales</taxon>
        <taxon>Vitaceae</taxon>
        <taxon>Viteae</taxon>
        <taxon>Vitis</taxon>
    </lineage>
</organism>
<evidence type="ECO:0000313" key="2">
    <source>
        <dbReference type="EMBL" id="RVW98327.1"/>
    </source>
</evidence>
<evidence type="ECO:0000313" key="3">
    <source>
        <dbReference type="Proteomes" id="UP000288805"/>
    </source>
</evidence>
<dbReference type="CDD" id="cd09272">
    <property type="entry name" value="RNase_HI_RT_Ty1"/>
    <property type="match status" value="1"/>
</dbReference>
<dbReference type="AlphaFoldDB" id="A0A438DVB2"/>
<dbReference type="EMBL" id="QGNW01000094">
    <property type="protein sequence ID" value="RVW98327.1"/>
    <property type="molecule type" value="Genomic_DNA"/>
</dbReference>
<dbReference type="Proteomes" id="UP000288805">
    <property type="component" value="Unassembled WGS sequence"/>
</dbReference>
<dbReference type="EMBL" id="QGNW01001484">
    <property type="protein sequence ID" value="RVW39417.1"/>
    <property type="molecule type" value="Genomic_DNA"/>
</dbReference>